<dbReference type="GO" id="GO:0000166">
    <property type="term" value="F:nucleotide binding"/>
    <property type="evidence" value="ECO:0007669"/>
    <property type="project" value="UniProtKB-KW"/>
</dbReference>
<dbReference type="FunFam" id="3.90.950.10:FF:000001">
    <property type="entry name" value="dITP/XTP pyrophosphatase"/>
    <property type="match status" value="1"/>
</dbReference>
<dbReference type="EC" id="3.6.1.66" evidence="10"/>
<comment type="function">
    <text evidence="10">Pyrophosphatase that catalyzes the hydrolysis of nucleoside triphosphates to their monophosphate derivatives, with a high preference for the non-canonical purine nucleotides XTP (xanthosine triphosphate), dITP (deoxyinosine triphosphate) and ITP. Seems to function as a house-cleaning enzyme that removes non-canonical purine nucleotides from the nucleotide pool, thus preventing their incorporation into DNA/RNA and avoiding chromosomal lesions.</text>
</comment>
<evidence type="ECO:0000256" key="2">
    <source>
        <dbReference type="ARBA" id="ARBA00011738"/>
    </source>
</evidence>
<dbReference type="NCBIfam" id="TIGR00042">
    <property type="entry name" value="RdgB/HAM1 family non-canonical purine NTP pyrophosphatase"/>
    <property type="match status" value="1"/>
</dbReference>
<comment type="similarity">
    <text evidence="1 10 11">Belongs to the HAM1 NTPase family.</text>
</comment>
<comment type="subunit">
    <text evidence="2 10">Homodimer.</text>
</comment>
<reference evidence="12 13" key="1">
    <citation type="submission" date="2017-10" db="EMBL/GenBank/DDBJ databases">
        <title>Draft genome of Longibacter Salinarum.</title>
        <authorList>
            <person name="Goh K.M."/>
            <person name="Shamsir M.S."/>
            <person name="Lim S.W."/>
        </authorList>
    </citation>
    <scope>NUCLEOTIDE SEQUENCE [LARGE SCALE GENOMIC DNA]</scope>
    <source>
        <strain evidence="12 13">KCTC 52045</strain>
    </source>
</reference>
<dbReference type="EMBL" id="PDEQ01000010">
    <property type="protein sequence ID" value="PEN11297.1"/>
    <property type="molecule type" value="Genomic_DNA"/>
</dbReference>
<dbReference type="HAMAP" id="MF_01405">
    <property type="entry name" value="Non_canon_purine_NTPase"/>
    <property type="match status" value="1"/>
</dbReference>
<keyword evidence="5 10" id="KW-0378">Hydrolase</keyword>
<evidence type="ECO:0000256" key="10">
    <source>
        <dbReference type="HAMAP-Rule" id="MF_01405"/>
    </source>
</evidence>
<dbReference type="GO" id="GO:0046872">
    <property type="term" value="F:metal ion binding"/>
    <property type="evidence" value="ECO:0007669"/>
    <property type="project" value="UniProtKB-KW"/>
</dbReference>
<protein>
    <recommendedName>
        <fullName evidence="10">dITP/XTP pyrophosphatase</fullName>
        <ecNumber evidence="10">3.6.1.66</ecNumber>
    </recommendedName>
    <alternativeName>
        <fullName evidence="10">Non-canonical purine NTP pyrophosphatase</fullName>
    </alternativeName>
    <alternativeName>
        <fullName evidence="10">Non-standard purine NTP pyrophosphatase</fullName>
    </alternativeName>
    <alternativeName>
        <fullName evidence="10">Nucleoside-triphosphate diphosphatase</fullName>
    </alternativeName>
    <alternativeName>
        <fullName evidence="10">Nucleoside-triphosphate pyrophosphatase</fullName>
        <shortName evidence="10">NTPase</shortName>
    </alternativeName>
</protein>
<evidence type="ECO:0000256" key="9">
    <source>
        <dbReference type="ARBA" id="ARBA00052017"/>
    </source>
</evidence>
<dbReference type="GO" id="GO:0036220">
    <property type="term" value="F:ITP diphosphatase activity"/>
    <property type="evidence" value="ECO:0007669"/>
    <property type="project" value="UniProtKB-UniRule"/>
</dbReference>
<proteinExistence type="inferred from homology"/>
<evidence type="ECO:0000256" key="11">
    <source>
        <dbReference type="RuleBase" id="RU003781"/>
    </source>
</evidence>
<organism evidence="12 13">
    <name type="scientific">Longibacter salinarum</name>
    <dbReference type="NCBI Taxonomy" id="1850348"/>
    <lineage>
        <taxon>Bacteria</taxon>
        <taxon>Pseudomonadati</taxon>
        <taxon>Rhodothermota</taxon>
        <taxon>Rhodothermia</taxon>
        <taxon>Rhodothermales</taxon>
        <taxon>Salisaetaceae</taxon>
        <taxon>Longibacter</taxon>
    </lineage>
</organism>
<gene>
    <name evidence="12" type="primary">rdgB</name>
    <name evidence="12" type="ORF">CRI94_16025</name>
</gene>
<feature type="binding site" evidence="10">
    <location>
        <begin position="180"/>
        <end position="181"/>
    </location>
    <ligand>
        <name>substrate</name>
    </ligand>
</feature>
<dbReference type="RefSeq" id="WP_098078377.1">
    <property type="nucleotide sequence ID" value="NZ_PDEQ01000010.1"/>
</dbReference>
<evidence type="ECO:0000256" key="3">
    <source>
        <dbReference type="ARBA" id="ARBA00022723"/>
    </source>
</evidence>
<comment type="catalytic activity">
    <reaction evidence="10">
        <text>ITP + H2O = IMP + diphosphate + H(+)</text>
        <dbReference type="Rhea" id="RHEA:29399"/>
        <dbReference type="ChEBI" id="CHEBI:15377"/>
        <dbReference type="ChEBI" id="CHEBI:15378"/>
        <dbReference type="ChEBI" id="CHEBI:33019"/>
        <dbReference type="ChEBI" id="CHEBI:58053"/>
        <dbReference type="ChEBI" id="CHEBI:61402"/>
        <dbReference type="EC" id="3.6.1.66"/>
    </reaction>
</comment>
<dbReference type="SUPFAM" id="SSF52972">
    <property type="entry name" value="ITPase-like"/>
    <property type="match status" value="1"/>
</dbReference>
<feature type="binding site" evidence="10">
    <location>
        <position position="72"/>
    </location>
    <ligand>
        <name>substrate</name>
    </ligand>
</feature>
<dbReference type="Gene3D" id="3.90.950.10">
    <property type="match status" value="1"/>
</dbReference>
<evidence type="ECO:0000313" key="13">
    <source>
        <dbReference type="Proteomes" id="UP000220102"/>
    </source>
</evidence>
<dbReference type="OrthoDB" id="9807456at2"/>
<dbReference type="GO" id="GO:0009117">
    <property type="term" value="P:nucleotide metabolic process"/>
    <property type="evidence" value="ECO:0007669"/>
    <property type="project" value="UniProtKB-KW"/>
</dbReference>
<dbReference type="Proteomes" id="UP000220102">
    <property type="component" value="Unassembled WGS sequence"/>
</dbReference>
<evidence type="ECO:0000256" key="6">
    <source>
        <dbReference type="ARBA" id="ARBA00022842"/>
    </source>
</evidence>
<evidence type="ECO:0000313" key="12">
    <source>
        <dbReference type="EMBL" id="PEN11297.1"/>
    </source>
</evidence>
<dbReference type="GO" id="GO:0017111">
    <property type="term" value="F:ribonucleoside triphosphate phosphatase activity"/>
    <property type="evidence" value="ECO:0007669"/>
    <property type="project" value="InterPro"/>
</dbReference>
<dbReference type="AlphaFoldDB" id="A0A2A8CU73"/>
<feature type="binding site" evidence="10">
    <location>
        <position position="42"/>
    </location>
    <ligand>
        <name>Mg(2+)</name>
        <dbReference type="ChEBI" id="CHEBI:18420"/>
    </ligand>
</feature>
<dbReference type="PANTHER" id="PTHR11067">
    <property type="entry name" value="INOSINE TRIPHOSPHATE PYROPHOSPHATASE/HAM1 PROTEIN"/>
    <property type="match status" value="1"/>
</dbReference>
<dbReference type="PANTHER" id="PTHR11067:SF9">
    <property type="entry name" value="INOSINE TRIPHOSPHATE PYROPHOSPHATASE"/>
    <property type="match status" value="1"/>
</dbReference>
<dbReference type="GO" id="GO:0036222">
    <property type="term" value="F:XTP diphosphatase activity"/>
    <property type="evidence" value="ECO:0007669"/>
    <property type="project" value="UniProtKB-UniRule"/>
</dbReference>
<comment type="caution">
    <text evidence="12">The sequence shown here is derived from an EMBL/GenBank/DDBJ whole genome shotgun (WGS) entry which is preliminary data.</text>
</comment>
<feature type="binding site" evidence="10">
    <location>
        <position position="71"/>
    </location>
    <ligand>
        <name>Mg(2+)</name>
        <dbReference type="ChEBI" id="CHEBI:18420"/>
    </ligand>
</feature>
<evidence type="ECO:0000256" key="8">
    <source>
        <dbReference type="ARBA" id="ARBA00051875"/>
    </source>
</evidence>
<keyword evidence="4 10" id="KW-0547">Nucleotide-binding</keyword>
<dbReference type="GO" id="GO:0035870">
    <property type="term" value="F:dITP diphosphatase activity"/>
    <property type="evidence" value="ECO:0007669"/>
    <property type="project" value="UniProtKB-UniRule"/>
</dbReference>
<evidence type="ECO:0000256" key="5">
    <source>
        <dbReference type="ARBA" id="ARBA00022801"/>
    </source>
</evidence>
<keyword evidence="3 10" id="KW-0479">Metal-binding</keyword>
<dbReference type="GO" id="GO:0009146">
    <property type="term" value="P:purine nucleoside triphosphate catabolic process"/>
    <property type="evidence" value="ECO:0007669"/>
    <property type="project" value="UniProtKB-UniRule"/>
</dbReference>
<feature type="binding site" evidence="10">
    <location>
        <begin position="9"/>
        <end position="14"/>
    </location>
    <ligand>
        <name>substrate</name>
    </ligand>
</feature>
<accession>A0A2A8CU73</accession>
<evidence type="ECO:0000256" key="1">
    <source>
        <dbReference type="ARBA" id="ARBA00008023"/>
    </source>
</evidence>
<comment type="catalytic activity">
    <reaction evidence="9 10">
        <text>XTP + H2O = XMP + diphosphate + H(+)</text>
        <dbReference type="Rhea" id="RHEA:28610"/>
        <dbReference type="ChEBI" id="CHEBI:15377"/>
        <dbReference type="ChEBI" id="CHEBI:15378"/>
        <dbReference type="ChEBI" id="CHEBI:33019"/>
        <dbReference type="ChEBI" id="CHEBI:57464"/>
        <dbReference type="ChEBI" id="CHEBI:61314"/>
        <dbReference type="EC" id="3.6.1.66"/>
    </reaction>
</comment>
<dbReference type="GO" id="GO:0005829">
    <property type="term" value="C:cytosol"/>
    <property type="evidence" value="ECO:0007669"/>
    <property type="project" value="TreeGrafter"/>
</dbReference>
<evidence type="ECO:0000256" key="4">
    <source>
        <dbReference type="ARBA" id="ARBA00022741"/>
    </source>
</evidence>
<dbReference type="Pfam" id="PF01725">
    <property type="entry name" value="Ham1p_like"/>
    <property type="match status" value="1"/>
</dbReference>
<keyword evidence="7 10" id="KW-0546">Nucleotide metabolism</keyword>
<sequence>MAFRFLLATRNPGKVEEIRALLSDLDVEILAADTLDEPIDVEEDAETLRGNAEKKARAYADRFDLPALADDTGLEVDALNGGPGVHTARFAGPDATAADNTAKMLTELSTVDDRSARFRTVACFIDEKGTPHYFDGVCEGEIAEAPRGDQGFGYDPIFVPEAHEQTFAEMDAGAKNAISHRKKAMHAFRHFLEQRL</sequence>
<feature type="binding site" evidence="10">
    <location>
        <begin position="152"/>
        <end position="155"/>
    </location>
    <ligand>
        <name>substrate</name>
    </ligand>
</feature>
<dbReference type="InterPro" id="IPR002637">
    <property type="entry name" value="RdgB/HAM1"/>
</dbReference>
<keyword evidence="13" id="KW-1185">Reference proteome</keyword>
<name>A0A2A8CU73_9BACT</name>
<keyword evidence="6 10" id="KW-0460">Magnesium</keyword>
<feature type="active site" description="Proton acceptor" evidence="10">
    <location>
        <position position="71"/>
    </location>
</feature>
<dbReference type="InterPro" id="IPR029001">
    <property type="entry name" value="ITPase-like_fam"/>
</dbReference>
<evidence type="ECO:0000256" key="7">
    <source>
        <dbReference type="ARBA" id="ARBA00023080"/>
    </source>
</evidence>
<feature type="binding site" evidence="10">
    <location>
        <position position="175"/>
    </location>
    <ligand>
        <name>substrate</name>
    </ligand>
</feature>
<comment type="cofactor">
    <cofactor evidence="10">
        <name>Mg(2+)</name>
        <dbReference type="ChEBI" id="CHEBI:18420"/>
    </cofactor>
    <text evidence="10">Binds 1 Mg(2+) ion per subunit.</text>
</comment>
<comment type="catalytic activity">
    <reaction evidence="8 10">
        <text>dITP + H2O = dIMP + diphosphate + H(+)</text>
        <dbReference type="Rhea" id="RHEA:28342"/>
        <dbReference type="ChEBI" id="CHEBI:15377"/>
        <dbReference type="ChEBI" id="CHEBI:15378"/>
        <dbReference type="ChEBI" id="CHEBI:33019"/>
        <dbReference type="ChEBI" id="CHEBI:61194"/>
        <dbReference type="ChEBI" id="CHEBI:61382"/>
        <dbReference type="EC" id="3.6.1.66"/>
    </reaction>
</comment>
<dbReference type="InterPro" id="IPR020922">
    <property type="entry name" value="dITP/XTP_pyrophosphatase"/>
</dbReference>
<dbReference type="CDD" id="cd00515">
    <property type="entry name" value="HAM1"/>
    <property type="match status" value="1"/>
</dbReference>